<dbReference type="EMBL" id="CM042046">
    <property type="protein sequence ID" value="KAI3675296.1"/>
    <property type="molecule type" value="Genomic_DNA"/>
</dbReference>
<gene>
    <name evidence="1" type="ORF">L1987_84885</name>
</gene>
<reference evidence="2" key="1">
    <citation type="journal article" date="2022" name="Mol. Ecol. Resour.">
        <title>The genomes of chicory, endive, great burdock and yacon provide insights into Asteraceae palaeo-polyploidization history and plant inulin production.</title>
        <authorList>
            <person name="Fan W."/>
            <person name="Wang S."/>
            <person name="Wang H."/>
            <person name="Wang A."/>
            <person name="Jiang F."/>
            <person name="Liu H."/>
            <person name="Zhao H."/>
            <person name="Xu D."/>
            <person name="Zhang Y."/>
        </authorList>
    </citation>
    <scope>NUCLEOTIDE SEQUENCE [LARGE SCALE GENOMIC DNA]</scope>
    <source>
        <strain evidence="2">cv. Yunnan</strain>
    </source>
</reference>
<evidence type="ECO:0000313" key="1">
    <source>
        <dbReference type="EMBL" id="KAI3675296.1"/>
    </source>
</evidence>
<reference evidence="1 2" key="2">
    <citation type="journal article" date="2022" name="Mol. Ecol. Resour.">
        <title>The genomes of chicory, endive, great burdock and yacon provide insights into Asteraceae paleo-polyploidization history and plant inulin production.</title>
        <authorList>
            <person name="Fan W."/>
            <person name="Wang S."/>
            <person name="Wang H."/>
            <person name="Wang A."/>
            <person name="Jiang F."/>
            <person name="Liu H."/>
            <person name="Zhao H."/>
            <person name="Xu D."/>
            <person name="Zhang Y."/>
        </authorList>
    </citation>
    <scope>NUCLEOTIDE SEQUENCE [LARGE SCALE GENOMIC DNA]</scope>
    <source>
        <strain evidence="2">cv. Yunnan</strain>
        <tissue evidence="1">Leaves</tissue>
    </source>
</reference>
<protein>
    <submittedName>
        <fullName evidence="1">Uncharacterized protein</fullName>
    </submittedName>
</protein>
<evidence type="ECO:0000313" key="2">
    <source>
        <dbReference type="Proteomes" id="UP001056120"/>
    </source>
</evidence>
<sequence length="505" mass="55978">MSIPIFLLSIPFFLLIAGQPPPSPPPLRGYLINCGSKTDIQQDGITYKRDQGYTSSGKLTTLNRNDILPLLTTLRHFPYGPGKHCYEFSVTNGAKFLIRTTYFYGGFDGGTEPPIFDQIIDGTTWSIVNTTEDYKNGLTSYYEIIITANDKTISVCLACNQHTKSPSSPFISSLEVIDLDSSLYNSTDFGKYGLITVTRTNFGSGGDFVRFPDDPFNRYWQPFIDGNPMVEAHANVTSSEFWNRPPVKVFFSGSTTSRGKNLTIHWPPFALPTNRYYVALYFQDNRSTSPYSWRVFTVLIDGETFYQDLNVTTKGVTVYGTEWPLSGNTEITLTPRTDMPVGPTINAGEIYQILPLAGTTLGRDAIALQSLKQSLRNPPNDWNGDPCLPKAHPWLGIGCSEGEQVRVTSLNLRGLSLTGTLPKEIAGLTALKEFRLSANKLTGPIPDLSPLKALEILHLDENEFEGPFPDALGTLPNLRELLLNKNRLSGGPPQNLIDRKGIIIR</sequence>
<comment type="caution">
    <text evidence="1">The sequence shown here is derived from an EMBL/GenBank/DDBJ whole genome shotgun (WGS) entry which is preliminary data.</text>
</comment>
<organism evidence="1 2">
    <name type="scientific">Smallanthus sonchifolius</name>
    <dbReference type="NCBI Taxonomy" id="185202"/>
    <lineage>
        <taxon>Eukaryota</taxon>
        <taxon>Viridiplantae</taxon>
        <taxon>Streptophyta</taxon>
        <taxon>Embryophyta</taxon>
        <taxon>Tracheophyta</taxon>
        <taxon>Spermatophyta</taxon>
        <taxon>Magnoliopsida</taxon>
        <taxon>eudicotyledons</taxon>
        <taxon>Gunneridae</taxon>
        <taxon>Pentapetalae</taxon>
        <taxon>asterids</taxon>
        <taxon>campanulids</taxon>
        <taxon>Asterales</taxon>
        <taxon>Asteraceae</taxon>
        <taxon>Asteroideae</taxon>
        <taxon>Heliantheae alliance</taxon>
        <taxon>Millerieae</taxon>
        <taxon>Smallanthus</taxon>
    </lineage>
</organism>
<name>A0ACB8XVJ4_9ASTR</name>
<dbReference type="Proteomes" id="UP001056120">
    <property type="component" value="Linkage Group LG29"/>
</dbReference>
<accession>A0ACB8XVJ4</accession>
<keyword evidence="2" id="KW-1185">Reference proteome</keyword>
<proteinExistence type="predicted"/>